<proteinExistence type="predicted"/>
<dbReference type="InterPro" id="IPR046335">
    <property type="entry name" value="LacI/GalR-like_sensor"/>
</dbReference>
<evidence type="ECO:0000256" key="2">
    <source>
        <dbReference type="ARBA" id="ARBA00023125"/>
    </source>
</evidence>
<dbReference type="PROSITE" id="PS50932">
    <property type="entry name" value="HTH_LACI_2"/>
    <property type="match status" value="1"/>
</dbReference>
<feature type="domain" description="HTH lacI-type" evidence="4">
    <location>
        <begin position="3"/>
        <end position="57"/>
    </location>
</feature>
<dbReference type="SUPFAM" id="SSF53822">
    <property type="entry name" value="Periplasmic binding protein-like I"/>
    <property type="match status" value="1"/>
</dbReference>
<dbReference type="PRINTS" id="PR00036">
    <property type="entry name" value="HTHLACI"/>
</dbReference>
<evidence type="ECO:0000313" key="5">
    <source>
        <dbReference type="EMBL" id="MPM03165.1"/>
    </source>
</evidence>
<dbReference type="CDD" id="cd01392">
    <property type="entry name" value="HTH_LacI"/>
    <property type="match status" value="1"/>
</dbReference>
<dbReference type="EMBL" id="VSSQ01000929">
    <property type="protein sequence ID" value="MPM03165.1"/>
    <property type="molecule type" value="Genomic_DNA"/>
</dbReference>
<keyword evidence="1" id="KW-0805">Transcription regulation</keyword>
<dbReference type="GO" id="GO:0000976">
    <property type="term" value="F:transcription cis-regulatory region binding"/>
    <property type="evidence" value="ECO:0007669"/>
    <property type="project" value="TreeGrafter"/>
</dbReference>
<dbReference type="InterPro" id="IPR000843">
    <property type="entry name" value="HTH_LacI"/>
</dbReference>
<name>A0A644WH09_9ZZZZ</name>
<evidence type="ECO:0000256" key="3">
    <source>
        <dbReference type="ARBA" id="ARBA00023163"/>
    </source>
</evidence>
<dbReference type="InterPro" id="IPR028082">
    <property type="entry name" value="Peripla_BP_I"/>
</dbReference>
<dbReference type="Pfam" id="PF00356">
    <property type="entry name" value="LacI"/>
    <property type="match status" value="1"/>
</dbReference>
<dbReference type="SUPFAM" id="SSF47413">
    <property type="entry name" value="lambda repressor-like DNA-binding domains"/>
    <property type="match status" value="1"/>
</dbReference>
<protein>
    <submittedName>
        <fullName evidence="5">HTH-type transcriptional regulator MalR</fullName>
    </submittedName>
</protein>
<gene>
    <name evidence="5" type="primary">malR_2</name>
    <name evidence="5" type="ORF">SDC9_49429</name>
</gene>
<keyword evidence="3" id="KW-0804">Transcription</keyword>
<dbReference type="PANTHER" id="PTHR30146">
    <property type="entry name" value="LACI-RELATED TRANSCRIPTIONAL REPRESSOR"/>
    <property type="match status" value="1"/>
</dbReference>
<dbReference type="PANTHER" id="PTHR30146:SF109">
    <property type="entry name" value="HTH-TYPE TRANSCRIPTIONAL REGULATOR GALS"/>
    <property type="match status" value="1"/>
</dbReference>
<sequence length="335" mass="37817">MKVTIKDVAREANVATSTVSRVLSNSHKISDKTKERVNEAIKKLNYTPNIIARGLANSKTRILAVILPKEAEDIFSNPFFVQAMKGISIYAQKENYYIMYAFKQEEKDDKEWFNKFIDSNLVDGICLLNSKENDDTIKYLNDIEFPFVVIGRPDEINNVLWVDNDNVKAMYDLVQTLIDYGHQNIAFIGAKSNLNVSKDRLRGYKQALLGNGIEVKGDLVYEAEEFTQSNGSFAADRILSQNKPTAIVATDDLLAFGVQEVLNKLEIKDISVVGFNNIPMSEYQNPSLSSVDINSEKLGFYASKLIIDKLEEKGNSQNSYIIETKLIERDSIKKV</sequence>
<evidence type="ECO:0000256" key="1">
    <source>
        <dbReference type="ARBA" id="ARBA00023015"/>
    </source>
</evidence>
<dbReference type="CDD" id="cd06294">
    <property type="entry name" value="PBP1_MalR-like"/>
    <property type="match status" value="1"/>
</dbReference>
<reference evidence="5" key="1">
    <citation type="submission" date="2019-08" db="EMBL/GenBank/DDBJ databases">
        <authorList>
            <person name="Kucharzyk K."/>
            <person name="Murdoch R.W."/>
            <person name="Higgins S."/>
            <person name="Loffler F."/>
        </authorList>
    </citation>
    <scope>NUCLEOTIDE SEQUENCE</scope>
</reference>
<organism evidence="5">
    <name type="scientific">bioreactor metagenome</name>
    <dbReference type="NCBI Taxonomy" id="1076179"/>
    <lineage>
        <taxon>unclassified sequences</taxon>
        <taxon>metagenomes</taxon>
        <taxon>ecological metagenomes</taxon>
    </lineage>
</organism>
<dbReference type="InterPro" id="IPR010982">
    <property type="entry name" value="Lambda_DNA-bd_dom_sf"/>
</dbReference>
<dbReference type="Pfam" id="PF13377">
    <property type="entry name" value="Peripla_BP_3"/>
    <property type="match status" value="1"/>
</dbReference>
<dbReference type="Gene3D" id="1.10.260.40">
    <property type="entry name" value="lambda repressor-like DNA-binding domains"/>
    <property type="match status" value="1"/>
</dbReference>
<comment type="caution">
    <text evidence="5">The sequence shown here is derived from an EMBL/GenBank/DDBJ whole genome shotgun (WGS) entry which is preliminary data.</text>
</comment>
<dbReference type="AlphaFoldDB" id="A0A644WH09"/>
<dbReference type="SMART" id="SM00354">
    <property type="entry name" value="HTH_LACI"/>
    <property type="match status" value="1"/>
</dbReference>
<dbReference type="Gene3D" id="3.40.50.2300">
    <property type="match status" value="2"/>
</dbReference>
<keyword evidence="2" id="KW-0238">DNA-binding</keyword>
<dbReference type="GO" id="GO:0003700">
    <property type="term" value="F:DNA-binding transcription factor activity"/>
    <property type="evidence" value="ECO:0007669"/>
    <property type="project" value="TreeGrafter"/>
</dbReference>
<accession>A0A644WH09</accession>
<evidence type="ECO:0000259" key="4">
    <source>
        <dbReference type="PROSITE" id="PS50932"/>
    </source>
</evidence>